<feature type="domain" description="SnoaL-like" evidence="1">
    <location>
        <begin position="4"/>
        <end position="124"/>
    </location>
</feature>
<dbReference type="Gene3D" id="3.10.450.50">
    <property type="match status" value="1"/>
</dbReference>
<keyword evidence="3" id="KW-1185">Reference proteome</keyword>
<evidence type="ECO:0000259" key="1">
    <source>
        <dbReference type="Pfam" id="PF13577"/>
    </source>
</evidence>
<accession>A0ABV7TC93</accession>
<dbReference type="Pfam" id="PF13577">
    <property type="entry name" value="SnoaL_4"/>
    <property type="match status" value="1"/>
</dbReference>
<evidence type="ECO:0000313" key="2">
    <source>
        <dbReference type="EMBL" id="MFC3612279.1"/>
    </source>
</evidence>
<dbReference type="InterPro" id="IPR032710">
    <property type="entry name" value="NTF2-like_dom_sf"/>
</dbReference>
<dbReference type="RefSeq" id="WP_386733465.1">
    <property type="nucleotide sequence ID" value="NZ_JBHRXI010000001.1"/>
</dbReference>
<gene>
    <name evidence="2" type="ORF">ACFORG_00780</name>
</gene>
<protein>
    <submittedName>
        <fullName evidence="2">Nuclear transport factor 2 family protein</fullName>
    </submittedName>
</protein>
<dbReference type="EMBL" id="JBHRXI010000001">
    <property type="protein sequence ID" value="MFC3612279.1"/>
    <property type="molecule type" value="Genomic_DNA"/>
</dbReference>
<comment type="caution">
    <text evidence="2">The sequence shown here is derived from an EMBL/GenBank/DDBJ whole genome shotgun (WGS) entry which is preliminary data.</text>
</comment>
<dbReference type="Proteomes" id="UP001595629">
    <property type="component" value="Unassembled WGS sequence"/>
</dbReference>
<evidence type="ECO:0000313" key="3">
    <source>
        <dbReference type="Proteomes" id="UP001595629"/>
    </source>
</evidence>
<dbReference type="InterPro" id="IPR037401">
    <property type="entry name" value="SnoaL-like"/>
</dbReference>
<name>A0ABV7TC93_9RHOB</name>
<sequence>MTQEVTNAVVRFFAAVDARDWEAAEQLMTRPFHLDYSSFGAGPGADLDPADVLTSWQAMLPGFDATQHQLGPLAIDMRENKAIVKAYVTATHHIADAEGGEIWTVYGDYDLTLRRDKDGSWRLSANIFNFRLVTGNASLPGLAQRRVGS</sequence>
<reference evidence="3" key="1">
    <citation type="journal article" date="2019" name="Int. J. Syst. Evol. Microbiol.">
        <title>The Global Catalogue of Microorganisms (GCM) 10K type strain sequencing project: providing services to taxonomists for standard genome sequencing and annotation.</title>
        <authorList>
            <consortium name="The Broad Institute Genomics Platform"/>
            <consortium name="The Broad Institute Genome Sequencing Center for Infectious Disease"/>
            <person name="Wu L."/>
            <person name="Ma J."/>
        </authorList>
    </citation>
    <scope>NUCLEOTIDE SEQUENCE [LARGE SCALE GENOMIC DNA]</scope>
    <source>
        <strain evidence="3">KCTC 42911</strain>
    </source>
</reference>
<proteinExistence type="predicted"/>
<dbReference type="SUPFAM" id="SSF54427">
    <property type="entry name" value="NTF2-like"/>
    <property type="match status" value="1"/>
</dbReference>
<organism evidence="2 3">
    <name type="scientific">Lutimaribacter marinistellae</name>
    <dbReference type="NCBI Taxonomy" id="1820329"/>
    <lineage>
        <taxon>Bacteria</taxon>
        <taxon>Pseudomonadati</taxon>
        <taxon>Pseudomonadota</taxon>
        <taxon>Alphaproteobacteria</taxon>
        <taxon>Rhodobacterales</taxon>
        <taxon>Roseobacteraceae</taxon>
        <taxon>Lutimaribacter</taxon>
    </lineage>
</organism>